<proteinExistence type="predicted"/>
<evidence type="ECO:0000313" key="2">
    <source>
        <dbReference type="EMBL" id="KAF2501498.1"/>
    </source>
</evidence>
<protein>
    <recommendedName>
        <fullName evidence="1">F-box domain-containing protein</fullName>
    </recommendedName>
</protein>
<evidence type="ECO:0000259" key="1">
    <source>
        <dbReference type="PROSITE" id="PS50181"/>
    </source>
</evidence>
<dbReference type="SMART" id="SM00256">
    <property type="entry name" value="FBOX"/>
    <property type="match status" value="1"/>
</dbReference>
<accession>A0A6A6R9T0</accession>
<organism evidence="2 3">
    <name type="scientific">Lophium mytilinum</name>
    <dbReference type="NCBI Taxonomy" id="390894"/>
    <lineage>
        <taxon>Eukaryota</taxon>
        <taxon>Fungi</taxon>
        <taxon>Dikarya</taxon>
        <taxon>Ascomycota</taxon>
        <taxon>Pezizomycotina</taxon>
        <taxon>Dothideomycetes</taxon>
        <taxon>Pleosporomycetidae</taxon>
        <taxon>Mytilinidiales</taxon>
        <taxon>Mytilinidiaceae</taxon>
        <taxon>Lophium</taxon>
    </lineage>
</organism>
<keyword evidence="3" id="KW-1185">Reference proteome</keyword>
<dbReference type="PROSITE" id="PS50181">
    <property type="entry name" value="FBOX"/>
    <property type="match status" value="1"/>
</dbReference>
<dbReference type="AlphaFoldDB" id="A0A6A6R9T0"/>
<dbReference type="Pfam" id="PF12937">
    <property type="entry name" value="F-box-like"/>
    <property type="match status" value="1"/>
</dbReference>
<dbReference type="PANTHER" id="PTHR42057">
    <property type="entry name" value="F-BOX DOMAIN PROTEIN (AFU_ORTHOLOGUE AFUA_4G00200)"/>
    <property type="match status" value="1"/>
</dbReference>
<name>A0A6A6R9T0_9PEZI</name>
<feature type="domain" description="F-box" evidence="1">
    <location>
        <begin position="10"/>
        <end position="55"/>
    </location>
</feature>
<dbReference type="EMBL" id="MU004182">
    <property type="protein sequence ID" value="KAF2501498.1"/>
    <property type="molecule type" value="Genomic_DNA"/>
</dbReference>
<dbReference type="InterPro" id="IPR001810">
    <property type="entry name" value="F-box_dom"/>
</dbReference>
<dbReference type="InterPro" id="IPR036047">
    <property type="entry name" value="F-box-like_dom_sf"/>
</dbReference>
<gene>
    <name evidence="2" type="ORF">BU16DRAFT_613384</name>
</gene>
<reference evidence="2" key="1">
    <citation type="journal article" date="2020" name="Stud. Mycol.">
        <title>101 Dothideomycetes genomes: a test case for predicting lifestyles and emergence of pathogens.</title>
        <authorList>
            <person name="Haridas S."/>
            <person name="Albert R."/>
            <person name="Binder M."/>
            <person name="Bloem J."/>
            <person name="Labutti K."/>
            <person name="Salamov A."/>
            <person name="Andreopoulos B."/>
            <person name="Baker S."/>
            <person name="Barry K."/>
            <person name="Bills G."/>
            <person name="Bluhm B."/>
            <person name="Cannon C."/>
            <person name="Castanera R."/>
            <person name="Culley D."/>
            <person name="Daum C."/>
            <person name="Ezra D."/>
            <person name="Gonzalez J."/>
            <person name="Henrissat B."/>
            <person name="Kuo A."/>
            <person name="Liang C."/>
            <person name="Lipzen A."/>
            <person name="Lutzoni F."/>
            <person name="Magnuson J."/>
            <person name="Mondo S."/>
            <person name="Nolan M."/>
            <person name="Ohm R."/>
            <person name="Pangilinan J."/>
            <person name="Park H.-J."/>
            <person name="Ramirez L."/>
            <person name="Alfaro M."/>
            <person name="Sun H."/>
            <person name="Tritt A."/>
            <person name="Yoshinaga Y."/>
            <person name="Zwiers L.-H."/>
            <person name="Turgeon B."/>
            <person name="Goodwin S."/>
            <person name="Spatafora J."/>
            <person name="Crous P."/>
            <person name="Grigoriev I."/>
        </authorList>
    </citation>
    <scope>NUCLEOTIDE SEQUENCE</scope>
    <source>
        <strain evidence="2">CBS 269.34</strain>
    </source>
</reference>
<dbReference type="SUPFAM" id="SSF81383">
    <property type="entry name" value="F-box domain"/>
    <property type="match status" value="1"/>
</dbReference>
<sequence>MAFDISDTTIGCLNNLPSEILLCITEQLGPNDLRNLRLVSRKIKPAATTVLFRTLSVTTDRRGFPELPIRNVEHEHELAKLVRELRFDLAESELWRHPPNRILITRDMLFQSIRNTPSFLNFPNCKKLTICATNASDKSLYPDVFVLPFFLATLFSELRHQQPQILVESLDIHNLVHDVSRHSLWRESSDHILRNLKHLRLEIWSRPSREFETRRTMTLLPSVWLHPCRHQLRHLSLSCNVYYGYIPKLDLRGVHFPCLRTLAFRRYIFSDKWQLDWLVSHSDTLSELYIADSGILSFTTGKLLLDDEFYPKYSLYDLEVGPETIYVIRGLSWGHIFDTIGSKMSLRRFVFGEVVETLHPYEDRWEELIKTTWESPGYVTVTDALTERFEKRYQPWPRKDDKDPFPDWETRGKDDREALVKLVEEVEGYLVAWVESSLLSQKVLEQAQTLHLAESSTSES</sequence>
<dbReference type="OrthoDB" id="3878647at2759"/>
<dbReference type="Proteomes" id="UP000799750">
    <property type="component" value="Unassembled WGS sequence"/>
</dbReference>
<dbReference type="PANTHER" id="PTHR42057:SF2">
    <property type="entry name" value="F-BOX DOMAIN PROTEIN (AFU_ORTHOLOGUE AFUA_4G00200)-RELATED"/>
    <property type="match status" value="1"/>
</dbReference>
<evidence type="ECO:0000313" key="3">
    <source>
        <dbReference type="Proteomes" id="UP000799750"/>
    </source>
</evidence>